<reference evidence="2 3" key="1">
    <citation type="submission" date="2024-11" db="EMBL/GenBank/DDBJ databases">
        <authorList>
            <person name="Kaparullina E.N."/>
            <person name="Delegan Y.A."/>
            <person name="Doronina N.V."/>
        </authorList>
    </citation>
    <scope>NUCLEOTIDE SEQUENCE [LARGE SCALE GENOMIC DNA]</scope>
    <source>
        <strain evidence="2 3">7sh_L</strain>
    </source>
</reference>
<dbReference type="GO" id="GO:0016746">
    <property type="term" value="F:acyltransferase activity"/>
    <property type="evidence" value="ECO:0007669"/>
    <property type="project" value="UniProtKB-KW"/>
</dbReference>
<comment type="caution">
    <text evidence="2">The sequence shown here is derived from an EMBL/GenBank/DDBJ whole genome shotgun (WGS) entry which is preliminary data.</text>
</comment>
<keyword evidence="2" id="KW-0808">Transferase</keyword>
<proteinExistence type="predicted"/>
<evidence type="ECO:0000313" key="3">
    <source>
        <dbReference type="Proteomes" id="UP001617669"/>
    </source>
</evidence>
<keyword evidence="3" id="KW-1185">Reference proteome</keyword>
<sequence length="168" mass="18539">MQAEDLPAVIQIAAQVHPDYPEDEAIFIERQQLYPQGCWVRQHGSQLCGYLISHPWELGAPPSLNSMLQALPNLASSYYLHDIALIPTGRGTNATSEILAHLYAHALGAGLGNLSLIAVNQSLHFWQKQQFQPANHLVPAAKLLSYDVDACYMMRPLASPRIQQSITA</sequence>
<organism evidence="2 3">
    <name type="scientific">Methylobacillus methanolivorans</name>
    <dbReference type="NCBI Taxonomy" id="1848927"/>
    <lineage>
        <taxon>Bacteria</taxon>
        <taxon>Pseudomonadati</taxon>
        <taxon>Pseudomonadota</taxon>
        <taxon>Betaproteobacteria</taxon>
        <taxon>Nitrosomonadales</taxon>
        <taxon>Methylophilaceae</taxon>
        <taxon>Methylobacillus</taxon>
    </lineage>
</organism>
<dbReference type="Proteomes" id="UP001617669">
    <property type="component" value="Unassembled WGS sequence"/>
</dbReference>
<dbReference type="InterPro" id="IPR016181">
    <property type="entry name" value="Acyl_CoA_acyltransferase"/>
</dbReference>
<dbReference type="RefSeq" id="WP_400881043.1">
    <property type="nucleotide sequence ID" value="NZ_JBIWXY010000001.1"/>
</dbReference>
<dbReference type="Gene3D" id="3.40.630.30">
    <property type="match status" value="1"/>
</dbReference>
<accession>A0ABW8GLS9</accession>
<name>A0ABW8GLS9_9PROT</name>
<evidence type="ECO:0000313" key="2">
    <source>
        <dbReference type="EMBL" id="MFJ5446022.1"/>
    </source>
</evidence>
<dbReference type="EC" id="2.3.-.-" evidence="2"/>
<protein>
    <submittedName>
        <fullName evidence="2">GNAT family N-acetyltransferase</fullName>
        <ecNumber evidence="2">2.3.-.-</ecNumber>
    </submittedName>
</protein>
<dbReference type="InterPro" id="IPR000182">
    <property type="entry name" value="GNAT_dom"/>
</dbReference>
<keyword evidence="2" id="KW-0012">Acyltransferase</keyword>
<dbReference type="PROSITE" id="PS51186">
    <property type="entry name" value="GNAT"/>
    <property type="match status" value="1"/>
</dbReference>
<dbReference type="SUPFAM" id="SSF55729">
    <property type="entry name" value="Acyl-CoA N-acyltransferases (Nat)"/>
    <property type="match status" value="1"/>
</dbReference>
<feature type="domain" description="N-acetyltransferase" evidence="1">
    <location>
        <begin position="1"/>
        <end position="158"/>
    </location>
</feature>
<evidence type="ECO:0000259" key="1">
    <source>
        <dbReference type="PROSITE" id="PS51186"/>
    </source>
</evidence>
<dbReference type="EMBL" id="JBIWXY010000001">
    <property type="protein sequence ID" value="MFJ5446022.1"/>
    <property type="molecule type" value="Genomic_DNA"/>
</dbReference>
<gene>
    <name evidence="2" type="ORF">ACIKP9_07255</name>
</gene>